<dbReference type="EMBL" id="LN885086">
    <property type="protein sequence ID" value="CUQ68122.1"/>
    <property type="molecule type" value="Genomic_DNA"/>
</dbReference>
<dbReference type="InterPro" id="IPR003607">
    <property type="entry name" value="HD/PDEase_dom"/>
</dbReference>
<dbReference type="SUPFAM" id="SSF109604">
    <property type="entry name" value="HD-domain/PDEase-like"/>
    <property type="match status" value="1"/>
</dbReference>
<gene>
    <name evidence="3" type="ORF">NITINOP_3150</name>
</gene>
<dbReference type="Pfam" id="PF13487">
    <property type="entry name" value="HD_5"/>
    <property type="match status" value="1"/>
</dbReference>
<accession>A0A0S4KY04</accession>
<dbReference type="PANTHER" id="PTHR43155">
    <property type="entry name" value="CYCLIC DI-GMP PHOSPHODIESTERASE PA4108-RELATED"/>
    <property type="match status" value="1"/>
</dbReference>
<dbReference type="KEGG" id="nio:NITINOP_3150"/>
<feature type="domain" description="DUF3391" evidence="2">
    <location>
        <begin position="1"/>
        <end position="133"/>
    </location>
</feature>
<evidence type="ECO:0000313" key="4">
    <source>
        <dbReference type="Proteomes" id="UP000066284"/>
    </source>
</evidence>
<dbReference type="Proteomes" id="UP000066284">
    <property type="component" value="Chromosome 1"/>
</dbReference>
<dbReference type="STRING" id="1715989.NITINOP_3150"/>
<evidence type="ECO:0000313" key="3">
    <source>
        <dbReference type="EMBL" id="CUQ68122.1"/>
    </source>
</evidence>
<keyword evidence="4" id="KW-1185">Reference proteome</keyword>
<dbReference type="PANTHER" id="PTHR43155:SF2">
    <property type="entry name" value="CYCLIC DI-GMP PHOSPHODIESTERASE PA4108"/>
    <property type="match status" value="1"/>
</dbReference>
<evidence type="ECO:0000259" key="2">
    <source>
        <dbReference type="Pfam" id="PF11871"/>
    </source>
</evidence>
<name>A0A0S4KY04_9BACT</name>
<feature type="region of interest" description="Disordered" evidence="1">
    <location>
        <begin position="47"/>
        <end position="93"/>
    </location>
</feature>
<dbReference type="Pfam" id="PF11871">
    <property type="entry name" value="DUF3391"/>
    <property type="match status" value="1"/>
</dbReference>
<evidence type="ECO:0000256" key="1">
    <source>
        <dbReference type="SAM" id="MobiDB-lite"/>
    </source>
</evidence>
<dbReference type="CDD" id="cd00077">
    <property type="entry name" value="HDc"/>
    <property type="match status" value="1"/>
</dbReference>
<protein>
    <recommendedName>
        <fullName evidence="2">DUF3391 domain-containing protein</fullName>
    </recommendedName>
</protein>
<feature type="compositionally biased region" description="Low complexity" evidence="1">
    <location>
        <begin position="71"/>
        <end position="84"/>
    </location>
</feature>
<dbReference type="Gene3D" id="1.10.3210.10">
    <property type="entry name" value="Hypothetical protein af1432"/>
    <property type="match status" value="1"/>
</dbReference>
<dbReference type="AlphaFoldDB" id="A0A0S4KY04"/>
<reference evidence="4" key="1">
    <citation type="submission" date="2015-09" db="EMBL/GenBank/DDBJ databases">
        <authorList>
            <person name="Daims H."/>
        </authorList>
    </citation>
    <scope>NUCLEOTIDE SEQUENCE [LARGE SCALE GENOMIC DNA]</scope>
</reference>
<organism evidence="3 4">
    <name type="scientific">Candidatus Nitrospira inopinata</name>
    <dbReference type="NCBI Taxonomy" id="1715989"/>
    <lineage>
        <taxon>Bacteria</taxon>
        <taxon>Pseudomonadati</taxon>
        <taxon>Nitrospirota</taxon>
        <taxon>Nitrospiria</taxon>
        <taxon>Nitrospirales</taxon>
        <taxon>Nitrospiraceae</taxon>
        <taxon>Nitrospira</taxon>
    </lineage>
</organism>
<dbReference type="InterPro" id="IPR021812">
    <property type="entry name" value="DUF3391"/>
</dbReference>
<sequence length="410" mass="45279">MYISGLDRSWLHTPFLRHSFPIKSEQEIAALRKSGVATVVIDTDLGRDVQDEHTASKTVPPPQPDPAPHVTDTTAADDQPTQAPREAEPLPARPSPLQLAAHFSEARQQREQWLARAKALFEKTRATDIIEARDAQAIVDDVLKTVLERQAACLAVLGLGQLDATLQEHGLTVCTLALILGKSLNFSDDRLNQLGLGALLHDIGLTKLPRHMIKRSKTMTPAQQALYQTHTEEGLRILQKSWLAAPDLLLMISHHHQFEKPTETAPDSASDTDPVNLISVIDQYDELLSGQTGLPPMSSSQALSHLYQRSQTHAEWRTLVSSLIRVIGIYPLYSVVSLTSDEVGVVAAITPGKAHLPYLYLCRDKFQRPCIPPKPLDLAQEPEGSRRVKELLDPRRCGVNIEQVLEQAAA</sequence>
<proteinExistence type="predicted"/>